<organism evidence="1">
    <name type="scientific">Yersinia enterocolitica W22703</name>
    <dbReference type="NCBI Taxonomy" id="913028"/>
    <lineage>
        <taxon>Bacteria</taxon>
        <taxon>Pseudomonadati</taxon>
        <taxon>Pseudomonadota</taxon>
        <taxon>Gammaproteobacteria</taxon>
        <taxon>Enterobacterales</taxon>
        <taxon>Yersiniaceae</taxon>
        <taxon>Yersinia</taxon>
    </lineage>
</organism>
<gene>
    <name evidence="1" type="ORF">YEW_GD25490</name>
</gene>
<name>F4N5S1_YEREN</name>
<accession>F4N5S1</accession>
<sequence>MSDNASIADIPFYRHAIICCKWKFDGSISWYFCVYLAALAQK</sequence>
<proteinExistence type="predicted"/>
<dbReference type="EMBL" id="FR718727">
    <property type="protein sequence ID" value="CBX73429.1"/>
    <property type="molecule type" value="Genomic_DNA"/>
</dbReference>
<reference evidence="1" key="1">
    <citation type="journal article" date="2011" name="BMC Genomics">
        <title>Shotgun sequencing of Yersinia enterocolitica strain W22703 (biotype 2, serotype O:9): genomic evidence for oscillation between invertebrates and mammals.</title>
        <authorList>
            <person name="Fuchs T.M."/>
            <person name="Brandt K."/>
            <person name="Starke M."/>
            <person name="Rattei T."/>
        </authorList>
    </citation>
    <scope>NUCLEOTIDE SEQUENCE</scope>
</reference>
<evidence type="ECO:0000313" key="1">
    <source>
        <dbReference type="EMBL" id="CBX73429.1"/>
    </source>
</evidence>
<protein>
    <submittedName>
        <fullName evidence="1">Uncharacterized protein</fullName>
    </submittedName>
</protein>
<dbReference type="AlphaFoldDB" id="F4N5S1"/>